<proteinExistence type="predicted"/>
<evidence type="ECO:0000313" key="2">
    <source>
        <dbReference type="EMBL" id="SUZ64422.1"/>
    </source>
</evidence>
<sequence length="323" mass="35631">MMRRGSSRFQGIPAFTLILIASASFLAQAPSSAKAQETYSKGQNISPAYEGWEQNPDGSFNFLFGYMNRNWLEEPDIPVGADNSFSPGPEDQGQPTRFLPRRNRFVFKVRVPADWGDKELVWTITTAGKTEKAYASLRLDYVVDNMIVASETGALNAGFSTPASRANTPPVVMIEGDTVRSATVGQRVTLVATVDDDGLPRVNRSTPEPDTSSAPPTLNARQLRPPSRITVAKVNGLHLSWFVFRGEGEVMFDPFQVKVWEDSRTGGNSPWSPLWRAPPVPEDMRWEVGVTFDRPGTYVLRGRADDGGLYGDTQVRFIVAPIS</sequence>
<feature type="region of interest" description="Disordered" evidence="1">
    <location>
        <begin position="197"/>
        <end position="224"/>
    </location>
</feature>
<accession>A0A381PBQ9</accession>
<organism evidence="2">
    <name type="scientific">marine metagenome</name>
    <dbReference type="NCBI Taxonomy" id="408172"/>
    <lineage>
        <taxon>unclassified sequences</taxon>
        <taxon>metagenomes</taxon>
        <taxon>ecological metagenomes</taxon>
    </lineage>
</organism>
<evidence type="ECO:0000256" key="1">
    <source>
        <dbReference type="SAM" id="MobiDB-lite"/>
    </source>
</evidence>
<protein>
    <submittedName>
        <fullName evidence="2">Uncharacterized protein</fullName>
    </submittedName>
</protein>
<gene>
    <name evidence="2" type="ORF">METZ01_LOCUS17276</name>
</gene>
<dbReference type="AlphaFoldDB" id="A0A381PBQ9"/>
<name>A0A381PBQ9_9ZZZZ</name>
<feature type="compositionally biased region" description="Polar residues" evidence="1">
    <location>
        <begin position="203"/>
        <end position="220"/>
    </location>
</feature>
<reference evidence="2" key="1">
    <citation type="submission" date="2018-05" db="EMBL/GenBank/DDBJ databases">
        <authorList>
            <person name="Lanie J.A."/>
            <person name="Ng W.-L."/>
            <person name="Kazmierczak K.M."/>
            <person name="Andrzejewski T.M."/>
            <person name="Davidsen T.M."/>
            <person name="Wayne K.J."/>
            <person name="Tettelin H."/>
            <person name="Glass J.I."/>
            <person name="Rusch D."/>
            <person name="Podicherti R."/>
            <person name="Tsui H.-C.T."/>
            <person name="Winkler M.E."/>
        </authorList>
    </citation>
    <scope>NUCLEOTIDE SEQUENCE</scope>
</reference>
<dbReference type="EMBL" id="UINC01000934">
    <property type="protein sequence ID" value="SUZ64422.1"/>
    <property type="molecule type" value="Genomic_DNA"/>
</dbReference>